<accession>A0ABS1K5G7</accession>
<name>A0ABS1K5G7_9MICC</name>
<protein>
    <submittedName>
        <fullName evidence="1">Uncharacterized protein</fullName>
    </submittedName>
</protein>
<dbReference type="Proteomes" id="UP000639051">
    <property type="component" value="Unassembled WGS sequence"/>
</dbReference>
<keyword evidence="2" id="KW-1185">Reference proteome</keyword>
<evidence type="ECO:0000313" key="2">
    <source>
        <dbReference type="Proteomes" id="UP000639051"/>
    </source>
</evidence>
<comment type="caution">
    <text evidence="1">The sequence shown here is derived from an EMBL/GenBank/DDBJ whole genome shotgun (WGS) entry which is preliminary data.</text>
</comment>
<feature type="non-terminal residue" evidence="1">
    <location>
        <position position="1"/>
    </location>
</feature>
<reference evidence="1 2" key="1">
    <citation type="submission" date="2021-01" db="EMBL/GenBank/DDBJ databases">
        <title>Genome public.</title>
        <authorList>
            <person name="Liu C."/>
            <person name="Sun Q."/>
        </authorList>
    </citation>
    <scope>NUCLEOTIDE SEQUENCE [LARGE SCALE GENOMIC DNA]</scope>
    <source>
        <strain evidence="1 2">JC656</strain>
    </source>
</reference>
<organism evidence="1 2">
    <name type="scientific">Sinomonas cellulolyticus</name>
    <dbReference type="NCBI Taxonomy" id="2801916"/>
    <lineage>
        <taxon>Bacteria</taxon>
        <taxon>Bacillati</taxon>
        <taxon>Actinomycetota</taxon>
        <taxon>Actinomycetes</taxon>
        <taxon>Micrococcales</taxon>
        <taxon>Micrococcaceae</taxon>
        <taxon>Sinomonas</taxon>
    </lineage>
</organism>
<dbReference type="EMBL" id="JAERRC010000037">
    <property type="protein sequence ID" value="MBL0706924.1"/>
    <property type="molecule type" value="Genomic_DNA"/>
</dbReference>
<evidence type="ECO:0000313" key="1">
    <source>
        <dbReference type="EMBL" id="MBL0706924.1"/>
    </source>
</evidence>
<sequence>GSTSTLIGYLLYQSYTVESTVPLRQGRASDSGIYMTGAAIRNVHVAHIHHEAALPFRPHGYGWGLVDAPGISYEVDYKYGAYGFTISGIHDGAPSHEIWGGYVPGEYYPFLKDNRRCDFGFGLAGLCMVWFNVKV</sequence>
<gene>
    <name evidence="1" type="ORF">JJE72_15620</name>
</gene>
<proteinExistence type="predicted"/>
<dbReference type="RefSeq" id="WP_189695386.1">
    <property type="nucleotide sequence ID" value="NZ_BNCM01000035.1"/>
</dbReference>